<keyword evidence="2" id="KW-0805">Transcription regulation</keyword>
<organism evidence="5 6">
    <name type="scientific">Aquamicrobium terrae</name>
    <dbReference type="NCBI Taxonomy" id="1324945"/>
    <lineage>
        <taxon>Bacteria</taxon>
        <taxon>Pseudomonadati</taxon>
        <taxon>Pseudomonadota</taxon>
        <taxon>Alphaproteobacteria</taxon>
        <taxon>Hyphomicrobiales</taxon>
        <taxon>Phyllobacteriaceae</taxon>
        <taxon>Aquamicrobium</taxon>
    </lineage>
</organism>
<gene>
    <name evidence="5" type="ORF">ABID37_003333</name>
</gene>
<dbReference type="PANTHER" id="PTHR30265">
    <property type="entry name" value="RHO-INTERACTING TRANSCRIPTION TERMINATION FACTOR NUSG"/>
    <property type="match status" value="1"/>
</dbReference>
<feature type="domain" description="NusG-like N-terminal" evidence="4">
    <location>
        <begin position="1"/>
        <end position="99"/>
    </location>
</feature>
<evidence type="ECO:0000256" key="3">
    <source>
        <dbReference type="ARBA" id="ARBA00023163"/>
    </source>
</evidence>
<accession>A0ABV2N226</accession>
<dbReference type="RefSeq" id="WP_354196725.1">
    <property type="nucleotide sequence ID" value="NZ_JBEPML010000011.1"/>
</dbReference>
<dbReference type="EMBL" id="JBEPML010000011">
    <property type="protein sequence ID" value="MET3793110.1"/>
    <property type="molecule type" value="Genomic_DNA"/>
</dbReference>
<dbReference type="SUPFAM" id="SSF82679">
    <property type="entry name" value="N-utilization substance G protein NusG, N-terminal domain"/>
    <property type="match status" value="1"/>
</dbReference>
<dbReference type="PANTHER" id="PTHR30265:SF4">
    <property type="entry name" value="KOW MOTIF FAMILY PROTEIN, EXPRESSED"/>
    <property type="match status" value="1"/>
</dbReference>
<dbReference type="InterPro" id="IPR036735">
    <property type="entry name" value="NGN_dom_sf"/>
</dbReference>
<evidence type="ECO:0000313" key="6">
    <source>
        <dbReference type="Proteomes" id="UP001549076"/>
    </source>
</evidence>
<dbReference type="SUPFAM" id="SSF50104">
    <property type="entry name" value="Translation proteins SH3-like domain"/>
    <property type="match status" value="1"/>
</dbReference>
<protein>
    <submittedName>
        <fullName evidence="5">Transcriptional antiterminator RfaH</fullName>
    </submittedName>
</protein>
<dbReference type="InterPro" id="IPR006645">
    <property type="entry name" value="NGN-like_dom"/>
</dbReference>
<dbReference type="InterPro" id="IPR008991">
    <property type="entry name" value="Translation_prot_SH3-like_sf"/>
</dbReference>
<name>A0ABV2N226_9HYPH</name>
<evidence type="ECO:0000259" key="4">
    <source>
        <dbReference type="SMART" id="SM00738"/>
    </source>
</evidence>
<evidence type="ECO:0000256" key="1">
    <source>
        <dbReference type="ARBA" id="ARBA00022814"/>
    </source>
</evidence>
<proteinExistence type="predicted"/>
<evidence type="ECO:0000313" key="5">
    <source>
        <dbReference type="EMBL" id="MET3793110.1"/>
    </source>
</evidence>
<dbReference type="Proteomes" id="UP001549076">
    <property type="component" value="Unassembled WGS sequence"/>
</dbReference>
<dbReference type="SMART" id="SM00738">
    <property type="entry name" value="NGN"/>
    <property type="match status" value="1"/>
</dbReference>
<dbReference type="CDD" id="cd06091">
    <property type="entry name" value="KOW_NusG"/>
    <property type="match status" value="1"/>
</dbReference>
<comment type="caution">
    <text evidence="5">The sequence shown here is derived from an EMBL/GenBank/DDBJ whole genome shotgun (WGS) entry which is preliminary data.</text>
</comment>
<keyword evidence="3" id="KW-0804">Transcription</keyword>
<dbReference type="Gene3D" id="3.30.70.940">
    <property type="entry name" value="NusG, N-terminal domain"/>
    <property type="match status" value="1"/>
</dbReference>
<reference evidence="5 6" key="1">
    <citation type="submission" date="2024-06" db="EMBL/GenBank/DDBJ databases">
        <title>Genomic Encyclopedia of Type Strains, Phase IV (KMG-IV): sequencing the most valuable type-strain genomes for metagenomic binning, comparative biology and taxonomic classification.</title>
        <authorList>
            <person name="Goeker M."/>
        </authorList>
    </citation>
    <scope>NUCLEOTIDE SEQUENCE [LARGE SCALE GENOMIC DNA]</scope>
    <source>
        <strain evidence="5 6">DSM 27865</strain>
    </source>
</reference>
<sequence length="163" mass="18317">MSDWFVVTTKPRKEVQAAFNLANQGFDVFLPRMRRTVRHARRFHIAVIPLFPAYLFLEASSAVRWRSINGTFGVKRIITGDDGPVTVERGFVEALKSRANDNGVVDFSSELKPGDSVEILDGPLAQQIGQLVDLDERGRVTVLMEFLASRVPVQMTVDRLMRA</sequence>
<keyword evidence="1" id="KW-0889">Transcription antitermination</keyword>
<evidence type="ECO:0000256" key="2">
    <source>
        <dbReference type="ARBA" id="ARBA00023015"/>
    </source>
</evidence>
<dbReference type="Pfam" id="PF02357">
    <property type="entry name" value="NusG"/>
    <property type="match status" value="1"/>
</dbReference>
<dbReference type="InterPro" id="IPR043425">
    <property type="entry name" value="NusG-like"/>
</dbReference>
<keyword evidence="6" id="KW-1185">Reference proteome</keyword>